<keyword evidence="1" id="KW-0175">Coiled coil</keyword>
<reference evidence="3" key="1">
    <citation type="journal article" date="2020" name="Stud. Mycol.">
        <title>101 Dothideomycetes genomes: a test case for predicting lifestyles and emergence of pathogens.</title>
        <authorList>
            <person name="Haridas S."/>
            <person name="Albert R."/>
            <person name="Binder M."/>
            <person name="Bloem J."/>
            <person name="Labutti K."/>
            <person name="Salamov A."/>
            <person name="Andreopoulos B."/>
            <person name="Baker S."/>
            <person name="Barry K."/>
            <person name="Bills G."/>
            <person name="Bluhm B."/>
            <person name="Cannon C."/>
            <person name="Castanera R."/>
            <person name="Culley D."/>
            <person name="Daum C."/>
            <person name="Ezra D."/>
            <person name="Gonzalez J."/>
            <person name="Henrissat B."/>
            <person name="Kuo A."/>
            <person name="Liang C."/>
            <person name="Lipzen A."/>
            <person name="Lutzoni F."/>
            <person name="Magnuson J."/>
            <person name="Mondo S."/>
            <person name="Nolan M."/>
            <person name="Ohm R."/>
            <person name="Pangilinan J."/>
            <person name="Park H.-J."/>
            <person name="Ramirez L."/>
            <person name="Alfaro M."/>
            <person name="Sun H."/>
            <person name="Tritt A."/>
            <person name="Yoshinaga Y."/>
            <person name="Zwiers L.-H."/>
            <person name="Turgeon B."/>
            <person name="Goodwin S."/>
            <person name="Spatafora J."/>
            <person name="Crous P."/>
            <person name="Grigoriev I."/>
        </authorList>
    </citation>
    <scope>NUCLEOTIDE SEQUENCE</scope>
    <source>
        <strain evidence="3">CBS 113389</strain>
    </source>
</reference>
<evidence type="ECO:0000313" key="3">
    <source>
        <dbReference type="EMBL" id="KAF2478448.1"/>
    </source>
</evidence>
<protein>
    <submittedName>
        <fullName evidence="3">Uncharacterized protein</fullName>
    </submittedName>
</protein>
<keyword evidence="4" id="KW-1185">Reference proteome</keyword>
<evidence type="ECO:0000256" key="1">
    <source>
        <dbReference type="SAM" id="Coils"/>
    </source>
</evidence>
<evidence type="ECO:0000313" key="4">
    <source>
        <dbReference type="Proteomes" id="UP000799767"/>
    </source>
</evidence>
<gene>
    <name evidence="3" type="ORF">BDY17DRAFT_328513</name>
</gene>
<dbReference type="AlphaFoldDB" id="A0A6A6PEP9"/>
<feature type="coiled-coil region" evidence="1">
    <location>
        <begin position="40"/>
        <end position="67"/>
    </location>
</feature>
<dbReference type="EMBL" id="MU001652">
    <property type="protein sequence ID" value="KAF2478448.1"/>
    <property type="molecule type" value="Genomic_DNA"/>
</dbReference>
<feature type="region of interest" description="Disordered" evidence="2">
    <location>
        <begin position="83"/>
        <end position="109"/>
    </location>
</feature>
<organism evidence="3 4">
    <name type="scientific">Neohortaea acidophila</name>
    <dbReference type="NCBI Taxonomy" id="245834"/>
    <lineage>
        <taxon>Eukaryota</taxon>
        <taxon>Fungi</taxon>
        <taxon>Dikarya</taxon>
        <taxon>Ascomycota</taxon>
        <taxon>Pezizomycotina</taxon>
        <taxon>Dothideomycetes</taxon>
        <taxon>Dothideomycetidae</taxon>
        <taxon>Mycosphaerellales</taxon>
        <taxon>Teratosphaeriaceae</taxon>
        <taxon>Neohortaea</taxon>
    </lineage>
</organism>
<evidence type="ECO:0000256" key="2">
    <source>
        <dbReference type="SAM" id="MobiDB-lite"/>
    </source>
</evidence>
<sequence>MATQTDPAGLQPDFNRMAECHQILSTELQHCQNLPAIAGAQEILAAIAQLREQMNRMERNLTSRMSANDHNSIARTQNSLLTSRDENLSPLHNPTTNAAIPDFPSTPREIDQLPAQAANATLGALGQGTDGSLPVKRQRIRITVGLPAVRKEGP</sequence>
<name>A0A6A6PEP9_9PEZI</name>
<dbReference type="Proteomes" id="UP000799767">
    <property type="component" value="Unassembled WGS sequence"/>
</dbReference>
<dbReference type="GeneID" id="54478853"/>
<proteinExistence type="predicted"/>
<accession>A0A6A6PEP9</accession>
<dbReference type="OrthoDB" id="3925775at2759"/>
<dbReference type="RefSeq" id="XP_033585018.1">
    <property type="nucleotide sequence ID" value="XM_033737851.1"/>
</dbReference>